<dbReference type="Pfam" id="PF13519">
    <property type="entry name" value="VWA_2"/>
    <property type="match status" value="1"/>
</dbReference>
<evidence type="ECO:0008006" key="6">
    <source>
        <dbReference type="Google" id="ProtNLM"/>
    </source>
</evidence>
<comment type="caution">
    <text evidence="4">The sequence shown here is derived from an EMBL/GenBank/DDBJ whole genome shotgun (WGS) entry which is preliminary data.</text>
</comment>
<reference evidence="4" key="1">
    <citation type="submission" date="2023-03" db="EMBL/GenBank/DDBJ databases">
        <title>Massive genome expansion in bonnet fungi (Mycena s.s.) driven by repeated elements and novel gene families across ecological guilds.</title>
        <authorList>
            <consortium name="Lawrence Berkeley National Laboratory"/>
            <person name="Harder C.B."/>
            <person name="Miyauchi S."/>
            <person name="Viragh M."/>
            <person name="Kuo A."/>
            <person name="Thoen E."/>
            <person name="Andreopoulos B."/>
            <person name="Lu D."/>
            <person name="Skrede I."/>
            <person name="Drula E."/>
            <person name="Henrissat B."/>
            <person name="Morin E."/>
            <person name="Kohler A."/>
            <person name="Barry K."/>
            <person name="LaButti K."/>
            <person name="Morin E."/>
            <person name="Salamov A."/>
            <person name="Lipzen A."/>
            <person name="Mereny Z."/>
            <person name="Hegedus B."/>
            <person name="Baldrian P."/>
            <person name="Stursova M."/>
            <person name="Weitz H."/>
            <person name="Taylor A."/>
            <person name="Grigoriev I.V."/>
            <person name="Nagy L.G."/>
            <person name="Martin F."/>
            <person name="Kauserud H."/>
        </authorList>
    </citation>
    <scope>NUCLEOTIDE SEQUENCE</scope>
    <source>
        <strain evidence="4">9144</strain>
    </source>
</reference>
<dbReference type="SUPFAM" id="SSF53300">
    <property type="entry name" value="vWA-like"/>
    <property type="match status" value="1"/>
</dbReference>
<dbReference type="InterPro" id="IPR000608">
    <property type="entry name" value="UBC"/>
</dbReference>
<dbReference type="SMART" id="SM00212">
    <property type="entry name" value="UBCc"/>
    <property type="match status" value="1"/>
</dbReference>
<dbReference type="PROSITE" id="PS50234">
    <property type="entry name" value="VWFA"/>
    <property type="match status" value="1"/>
</dbReference>
<organism evidence="4 5">
    <name type="scientific">Mycena pura</name>
    <dbReference type="NCBI Taxonomy" id="153505"/>
    <lineage>
        <taxon>Eukaryota</taxon>
        <taxon>Fungi</taxon>
        <taxon>Dikarya</taxon>
        <taxon>Basidiomycota</taxon>
        <taxon>Agaricomycotina</taxon>
        <taxon>Agaricomycetes</taxon>
        <taxon>Agaricomycetidae</taxon>
        <taxon>Agaricales</taxon>
        <taxon>Marasmiineae</taxon>
        <taxon>Mycenaceae</taxon>
        <taxon>Mycena</taxon>
    </lineage>
</organism>
<protein>
    <recommendedName>
        <fullName evidence="6">UBC core domain-containing protein</fullName>
    </recommendedName>
</protein>
<dbReference type="PANTHER" id="PTHR24067">
    <property type="entry name" value="UBIQUITIN-CONJUGATING ENZYME E2"/>
    <property type="match status" value="1"/>
</dbReference>
<sequence length="1614" mass="178556">MSRRRIPVEFEDASLFSRKKRKMMISLPSNSTIGDLSHEIATTLEVDVGQLGLFTMQDFELRLKDDLDTIMDGEIVHAKRLADKGISSSSGTTTGDEDVPMVDINPDPISEHVSIVPEEDIQSPRVRIDFVTAELARKYAKATPKEISVPSNGVAAFNGKVMFKERLLVYSSSMPTESHSNCLPAITWRRGTAVASSLKSLTREVHSKRFIVDFLSTANLVGIMVVHTRTLRFRCQIDLHHTAQSVVMHWPFLVPIACSKRRELGTGPNLMLGVTTCITLIALDQEKVHREPTEFNAQEPHLTLVWSGDRVEKIPILKAASGNFITLSTDEVISIVQAFLTENDSRVPGLSLRIYSRDPVAEEVKFVKSTLLSICSTSTHTNQNYRRFELFPELAKGKGSMTLAGPQSQPSFSVDLHTSECSIVACNCSTLRELFPRVATEKKSNLLFFVVKRANGKSEAESSRRITATREATYVATPAWQPSTEQSRRGMAALLSSLYMFSHAVSQMGVTTECMVLSVVQTICRFPPAVRAMAILMKNKTLPMEERAALAETLYHAARAFSVEGPRPIVDNLTRTFETLRILLAHVLSIAATAATAIGAVSQPLTEEVVLFCSLSKRRISEPMIMDSTVVQRNIAAYRQPGGHLYRPNESHSISDVVNHAFVLQILAQSKGSSLQSVLTLRVENIPLLPPTSSFTLETLGRDFTALINVANETGLVTRGPLELKSPNVVAPQIVLDQEGLLAVFTGRGCGSTRDVNFFRPMNGGDTEVDVNDVGALLEPISVQRKAEKTWEIDEFGRIAALAREPDEAVVLCLDLSQSMNSKSSVHRRTTGAHSDEVDLDLEAVKLVSQISDTLEQDVILNCAKSYVERQHITTRLAWRKMSGGDGATADLLDELAILVRRDALITWSSHPRLSTARDDLDDVKELACFVAACTKHGDAFQDVFSDVLAPLGSPDAVVLGNAPYDVPAHLIDPTTGDLLTDPVRSSNVNAHLFINEMSNTRGWFESSDVLPNVFPGNDTLTSPAAVTRAVDEWVSGAALLRNLSTSETDDDYIVLTLIHNEEEKLWRLKPSTTVKALYSLVNRALKARYSSFTIRCARTNASIHCSDQQTIAATDLSNGGVLTIFGARCHTRQPCKVYLDWKSDLWNGGDDDNSIIILPSDAPIIALLSCMRNFRGVHMPDHLLWHGLTESGDGVRSGDAVGYHDWVIEGQMKAKLESRDLTRLVLLKELFNVFVNRLCSFDTKTSIVLGLITFSDTAVVAQELTPLFERFRRELERVHAVGDTAVYDALDKARLMLSQYRPDLPNLRKRIIIVSDGEDTSSESQPFDVCLALRRCKIIVDSVQVGAWHDSILHAISVATGGYRFFPNTSLGDALSIFDLETMLSSAERPARPVNHAFLSMPPFGDTFRYPIDIITADQFPQRADHLRLKEHVEPASLTAVKPSSGGTDRMKRIMQEIKALVADPHPNIDVYVNDQDISFFKVILEAPNKDAEKCPYRGGCFLLTCDIPEGYPRDPPEIRFVTFIMHPNVSKQGKVCVAELGRLWSSDITLKEIFSLIYGLLLEPDLENPLEIQASLKYYDDDGTYALAVADAVTAHALKTREEWKNELGDDD</sequence>
<dbReference type="InterPro" id="IPR050113">
    <property type="entry name" value="Ub_conjugating_enzyme"/>
</dbReference>
<evidence type="ECO:0000313" key="4">
    <source>
        <dbReference type="EMBL" id="KAJ7230547.1"/>
    </source>
</evidence>
<dbReference type="PROSITE" id="PS50127">
    <property type="entry name" value="UBC_2"/>
    <property type="match status" value="1"/>
</dbReference>
<feature type="domain" description="UBC core" evidence="2">
    <location>
        <begin position="1450"/>
        <end position="1600"/>
    </location>
</feature>
<feature type="domain" description="VWFA" evidence="3">
    <location>
        <begin position="1206"/>
        <end position="1388"/>
    </location>
</feature>
<dbReference type="CDD" id="cd00198">
    <property type="entry name" value="vWFA"/>
    <property type="match status" value="1"/>
</dbReference>
<dbReference type="InterPro" id="IPR036465">
    <property type="entry name" value="vWFA_dom_sf"/>
</dbReference>
<evidence type="ECO:0000259" key="2">
    <source>
        <dbReference type="PROSITE" id="PS50127"/>
    </source>
</evidence>
<proteinExistence type="predicted"/>
<name>A0AAD6YVG8_9AGAR</name>
<accession>A0AAD6YVG8</accession>
<dbReference type="InterPro" id="IPR002035">
    <property type="entry name" value="VWF_A"/>
</dbReference>
<evidence type="ECO:0000259" key="3">
    <source>
        <dbReference type="PROSITE" id="PS50234"/>
    </source>
</evidence>
<keyword evidence="5" id="KW-1185">Reference proteome</keyword>
<keyword evidence="1" id="KW-0833">Ubl conjugation pathway</keyword>
<dbReference type="EMBL" id="JARJCW010000001">
    <property type="protein sequence ID" value="KAJ7230547.1"/>
    <property type="molecule type" value="Genomic_DNA"/>
</dbReference>
<dbReference type="Proteomes" id="UP001219525">
    <property type="component" value="Unassembled WGS sequence"/>
</dbReference>
<evidence type="ECO:0000313" key="5">
    <source>
        <dbReference type="Proteomes" id="UP001219525"/>
    </source>
</evidence>
<evidence type="ECO:0000256" key="1">
    <source>
        <dbReference type="ARBA" id="ARBA00022786"/>
    </source>
</evidence>
<dbReference type="InterPro" id="IPR016135">
    <property type="entry name" value="UBQ-conjugating_enzyme/RWD"/>
</dbReference>
<dbReference type="Pfam" id="PF00179">
    <property type="entry name" value="UQ_con"/>
    <property type="match status" value="1"/>
</dbReference>
<dbReference type="Gene3D" id="3.10.110.10">
    <property type="entry name" value="Ubiquitin Conjugating Enzyme"/>
    <property type="match status" value="1"/>
</dbReference>
<gene>
    <name evidence="4" type="ORF">GGX14DRAFT_583780</name>
</gene>
<dbReference type="Gene3D" id="3.40.50.410">
    <property type="entry name" value="von Willebrand factor, type A domain"/>
    <property type="match status" value="1"/>
</dbReference>
<dbReference type="SUPFAM" id="SSF54495">
    <property type="entry name" value="UBC-like"/>
    <property type="match status" value="1"/>
</dbReference>